<sequence>MPSDERVARHGLDENRNYLADILGKFVPQSIAQRAVHVAVETDKQQYDPGEAVEITAKFMNQLPVPITVQTPRQRLWGWRVDGELEASDEARYTRSTPNSFSFRPRERKQIDWQWNGRFGRTDEGRWVTAEPREYVIDVFIATADSSPSATTTVQIG</sequence>
<gene>
    <name evidence="2" type="ORF">ACFQL7_11530</name>
</gene>
<name>A0ABD5YQM6_9EURY</name>
<keyword evidence="3" id="KW-1185">Reference proteome</keyword>
<dbReference type="InterPro" id="IPR058280">
    <property type="entry name" value="DUF7974"/>
</dbReference>
<feature type="domain" description="DUF7974" evidence="1">
    <location>
        <begin position="25"/>
        <end position="156"/>
    </location>
</feature>
<dbReference type="RefSeq" id="WP_248907240.1">
    <property type="nucleotide sequence ID" value="NZ_CP109979.1"/>
</dbReference>
<reference evidence="2 3" key="1">
    <citation type="journal article" date="2019" name="Int. J. Syst. Evol. Microbiol.">
        <title>The Global Catalogue of Microorganisms (GCM) 10K type strain sequencing project: providing services to taxonomists for standard genome sequencing and annotation.</title>
        <authorList>
            <consortium name="The Broad Institute Genomics Platform"/>
            <consortium name="The Broad Institute Genome Sequencing Center for Infectious Disease"/>
            <person name="Wu L."/>
            <person name="Ma J."/>
        </authorList>
    </citation>
    <scope>NUCLEOTIDE SEQUENCE [LARGE SCALE GENOMIC DNA]</scope>
    <source>
        <strain evidence="2 3">RDMS1</strain>
    </source>
</reference>
<dbReference type="Gene3D" id="2.60.40.10">
    <property type="entry name" value="Immunoglobulins"/>
    <property type="match status" value="1"/>
</dbReference>
<dbReference type="Proteomes" id="UP001596417">
    <property type="component" value="Unassembled WGS sequence"/>
</dbReference>
<dbReference type="InterPro" id="IPR013783">
    <property type="entry name" value="Ig-like_fold"/>
</dbReference>
<evidence type="ECO:0000313" key="2">
    <source>
        <dbReference type="EMBL" id="MFC7190421.1"/>
    </source>
</evidence>
<dbReference type="EMBL" id="JBHTAX010000001">
    <property type="protein sequence ID" value="MFC7190421.1"/>
    <property type="molecule type" value="Genomic_DNA"/>
</dbReference>
<protein>
    <recommendedName>
        <fullName evidence="1">DUF7974 domain-containing protein</fullName>
    </recommendedName>
</protein>
<dbReference type="AlphaFoldDB" id="A0ABD5YQM6"/>
<accession>A0ABD5YQM6</accession>
<comment type="caution">
    <text evidence="2">The sequence shown here is derived from an EMBL/GenBank/DDBJ whole genome shotgun (WGS) entry which is preliminary data.</text>
</comment>
<evidence type="ECO:0000259" key="1">
    <source>
        <dbReference type="Pfam" id="PF25929"/>
    </source>
</evidence>
<dbReference type="GeneID" id="76200025"/>
<dbReference type="Pfam" id="PF25929">
    <property type="entry name" value="DUF7974"/>
    <property type="match status" value="1"/>
</dbReference>
<proteinExistence type="predicted"/>
<organism evidence="2 3">
    <name type="scientific">Halocatena marina</name>
    <dbReference type="NCBI Taxonomy" id="2934937"/>
    <lineage>
        <taxon>Archaea</taxon>
        <taxon>Methanobacteriati</taxon>
        <taxon>Methanobacteriota</taxon>
        <taxon>Stenosarchaea group</taxon>
        <taxon>Halobacteria</taxon>
        <taxon>Halobacteriales</taxon>
        <taxon>Natronomonadaceae</taxon>
        <taxon>Halocatena</taxon>
    </lineage>
</organism>
<evidence type="ECO:0000313" key="3">
    <source>
        <dbReference type="Proteomes" id="UP001596417"/>
    </source>
</evidence>